<dbReference type="EMBL" id="LHCI01000106">
    <property type="protein sequence ID" value="KOX89827.1"/>
    <property type="molecule type" value="Genomic_DNA"/>
</dbReference>
<dbReference type="Proteomes" id="UP000037685">
    <property type="component" value="Unassembled WGS sequence"/>
</dbReference>
<accession>A0A0M9ADH5</accession>
<feature type="domain" description="DUF4277" evidence="2">
    <location>
        <begin position="8"/>
        <end position="60"/>
    </location>
</feature>
<protein>
    <recommendedName>
        <fullName evidence="2">DUF4277 domain-containing protein</fullName>
    </recommendedName>
</protein>
<evidence type="ECO:0000259" key="2">
    <source>
        <dbReference type="Pfam" id="PF14104"/>
    </source>
</evidence>
<gene>
    <name evidence="3" type="ORF">BVI061214_01009</name>
</gene>
<dbReference type="Pfam" id="PF14104">
    <property type="entry name" value="DUF4277"/>
    <property type="match status" value="1"/>
</dbReference>
<name>A0A0M9ADH5_THEAQ</name>
<comment type="caution">
    <text evidence="3">The sequence shown here is derived from an EMBL/GenBank/DDBJ whole genome shotgun (WGS) entry which is preliminary data.</text>
</comment>
<evidence type="ECO:0000313" key="3">
    <source>
        <dbReference type="EMBL" id="KOX89827.1"/>
    </source>
</evidence>
<dbReference type="AlphaFoldDB" id="A0A0M9ADH5"/>
<dbReference type="InterPro" id="IPR025457">
    <property type="entry name" value="DUF4277"/>
</dbReference>
<dbReference type="PATRIC" id="fig|271.14.peg.1084"/>
<evidence type="ECO:0000313" key="4">
    <source>
        <dbReference type="Proteomes" id="UP000037685"/>
    </source>
</evidence>
<reference evidence="3 4" key="1">
    <citation type="submission" date="2015-07" db="EMBL/GenBank/DDBJ databases">
        <authorList>
            <person name="Noorani M."/>
        </authorList>
    </citation>
    <scope>NUCLEOTIDE SEQUENCE [LARGE SCALE GENOMIC DNA]</scope>
    <source>
        <strain evidence="4">ATCC 25104 / DSM 625 / JCM 10724 / NBRC 103206 / NCIMB 11243 / YT-1</strain>
    </source>
</reference>
<proteinExistence type="predicted"/>
<sequence>METPPNLQVYDLGHLGLVASVLDRIRLVETVDRLVGPRPGEKVSTGMALKAALLNAMNLVCADTGGIPLLFAPGDGNQSDREALVPLLARYRQALDLGAVVVLDGAGYSRENLRALEGFSRIRKRASGGGWRGRRGRLRRPWESSFPAGSPARRTPGGPWR</sequence>
<feature type="compositionally biased region" description="Basic residues" evidence="1">
    <location>
        <begin position="126"/>
        <end position="139"/>
    </location>
</feature>
<organism evidence="3 4">
    <name type="scientific">Thermus aquaticus</name>
    <dbReference type="NCBI Taxonomy" id="271"/>
    <lineage>
        <taxon>Bacteria</taxon>
        <taxon>Thermotogati</taxon>
        <taxon>Deinococcota</taxon>
        <taxon>Deinococci</taxon>
        <taxon>Thermales</taxon>
        <taxon>Thermaceae</taxon>
        <taxon>Thermus</taxon>
    </lineage>
</organism>
<feature type="region of interest" description="Disordered" evidence="1">
    <location>
        <begin position="126"/>
        <end position="161"/>
    </location>
</feature>
<evidence type="ECO:0000256" key="1">
    <source>
        <dbReference type="SAM" id="MobiDB-lite"/>
    </source>
</evidence>